<proteinExistence type="predicted"/>
<reference evidence="3" key="1">
    <citation type="submission" date="2016-10" db="EMBL/GenBank/DDBJ databases">
        <authorList>
            <person name="Varghese N."/>
            <person name="Submissions S."/>
        </authorList>
    </citation>
    <scope>NUCLEOTIDE SEQUENCE [LARGE SCALE GENOMIC DNA]</scope>
    <source>
        <strain evidence="3">CGMCC 1.10119</strain>
    </source>
</reference>
<dbReference type="AlphaFoldDB" id="A0A1G9US03"/>
<keyword evidence="3" id="KW-1185">Reference proteome</keyword>
<feature type="transmembrane region" description="Helical" evidence="1">
    <location>
        <begin position="40"/>
        <end position="63"/>
    </location>
</feature>
<organism evidence="2 3">
    <name type="scientific">Halogranum gelatinilyticum</name>
    <dbReference type="NCBI Taxonomy" id="660521"/>
    <lineage>
        <taxon>Archaea</taxon>
        <taxon>Methanobacteriati</taxon>
        <taxon>Methanobacteriota</taxon>
        <taxon>Stenosarchaea group</taxon>
        <taxon>Halobacteria</taxon>
        <taxon>Halobacteriales</taxon>
        <taxon>Haloferacaceae</taxon>
    </lineage>
</organism>
<dbReference type="EMBL" id="FNHL01000002">
    <property type="protein sequence ID" value="SDM62682.1"/>
    <property type="molecule type" value="Genomic_DNA"/>
</dbReference>
<evidence type="ECO:0000256" key="1">
    <source>
        <dbReference type="SAM" id="Phobius"/>
    </source>
</evidence>
<dbReference type="Proteomes" id="UP000199451">
    <property type="component" value="Unassembled WGS sequence"/>
</dbReference>
<gene>
    <name evidence="2" type="ORF">SAMN04487949_2311</name>
</gene>
<protein>
    <submittedName>
        <fullName evidence="2">Uncharacterized protein</fullName>
    </submittedName>
</protein>
<dbReference type="RefSeq" id="WP_089697583.1">
    <property type="nucleotide sequence ID" value="NZ_FNHL01000002.1"/>
</dbReference>
<sequence length="94" mass="8972">MPSKNALGIAPLVCGAVLLSGTMARLGGDPVGTVSSVALAAQFLGGVAAIVVGVGILSGWRSFGSDDTDASTETALATVTAVALALGVVGVVFG</sequence>
<keyword evidence="1" id="KW-0812">Transmembrane</keyword>
<keyword evidence="1" id="KW-0472">Membrane</keyword>
<evidence type="ECO:0000313" key="2">
    <source>
        <dbReference type="EMBL" id="SDM62682.1"/>
    </source>
</evidence>
<evidence type="ECO:0000313" key="3">
    <source>
        <dbReference type="Proteomes" id="UP000199451"/>
    </source>
</evidence>
<accession>A0A1G9US03</accession>
<feature type="transmembrane region" description="Helical" evidence="1">
    <location>
        <begin position="75"/>
        <end position="93"/>
    </location>
</feature>
<dbReference type="STRING" id="660521.SAMN04487949_2311"/>
<name>A0A1G9US03_9EURY</name>
<keyword evidence="1" id="KW-1133">Transmembrane helix</keyword>